<dbReference type="InterPro" id="IPR000795">
    <property type="entry name" value="T_Tr_GTP-bd_dom"/>
</dbReference>
<name>A0ABR9QVX0_9FIRM</name>
<dbReference type="InterPro" id="IPR004161">
    <property type="entry name" value="EFTu-like_2"/>
</dbReference>
<dbReference type="InterPro" id="IPR031157">
    <property type="entry name" value="G_TR_CS"/>
</dbReference>
<comment type="subunit">
    <text evidence="3">Monomer.</text>
</comment>
<dbReference type="SUPFAM" id="SSF50447">
    <property type="entry name" value="Translation proteins"/>
    <property type="match status" value="1"/>
</dbReference>
<dbReference type="PROSITE" id="PS51722">
    <property type="entry name" value="G_TR_2"/>
    <property type="match status" value="1"/>
</dbReference>
<dbReference type="Proteomes" id="UP001516588">
    <property type="component" value="Unassembled WGS sequence"/>
</dbReference>
<dbReference type="Pfam" id="PF00009">
    <property type="entry name" value="GTP_EFTU"/>
    <property type="match status" value="1"/>
</dbReference>
<dbReference type="PRINTS" id="PR00315">
    <property type="entry name" value="ELONGATNFCT"/>
</dbReference>
<keyword evidence="3" id="KW-0699">rRNA-binding</keyword>
<keyword evidence="3" id="KW-0694">RNA-binding</keyword>
<keyword evidence="3" id="KW-0820">tRNA-binding</keyword>
<dbReference type="Gene3D" id="2.40.50.250">
    <property type="entry name" value="bipa protein"/>
    <property type="match status" value="1"/>
</dbReference>
<dbReference type="Gene3D" id="3.30.70.870">
    <property type="entry name" value="Elongation Factor G (Translational Gtpase), domain 3"/>
    <property type="match status" value="1"/>
</dbReference>
<gene>
    <name evidence="5" type="primary">typA</name>
    <name evidence="3" type="synonym">bipA</name>
    <name evidence="5" type="ORF">INF20_01900</name>
</gene>
<dbReference type="InterPro" id="IPR035647">
    <property type="entry name" value="EFG_III/V"/>
</dbReference>
<keyword evidence="3" id="KW-0378">Hydrolase</keyword>
<dbReference type="SUPFAM" id="SSF54980">
    <property type="entry name" value="EF-G C-terminal domain-like"/>
    <property type="match status" value="2"/>
</dbReference>
<dbReference type="Pfam" id="PF03144">
    <property type="entry name" value="GTP_EFTU_D2"/>
    <property type="match status" value="1"/>
</dbReference>
<dbReference type="Pfam" id="PF00679">
    <property type="entry name" value="EFG_C"/>
    <property type="match status" value="1"/>
</dbReference>
<dbReference type="Gene3D" id="2.40.30.10">
    <property type="entry name" value="Translation factors"/>
    <property type="match status" value="1"/>
</dbReference>
<dbReference type="PANTHER" id="PTHR42908">
    <property type="entry name" value="TRANSLATION ELONGATION FACTOR-RELATED"/>
    <property type="match status" value="1"/>
</dbReference>
<organism evidence="5 6">
    <name type="scientific">Gallibacter intestinalis</name>
    <dbReference type="NCBI Taxonomy" id="2779356"/>
    <lineage>
        <taxon>Bacteria</taxon>
        <taxon>Bacillati</taxon>
        <taxon>Bacillota</taxon>
        <taxon>Clostridia</taxon>
        <taxon>Eubacteriales</taxon>
        <taxon>Eubacteriaceae</taxon>
        <taxon>Gallibacter</taxon>
    </lineage>
</organism>
<dbReference type="PANTHER" id="PTHR42908:SF8">
    <property type="entry name" value="TR-TYPE G DOMAIN-CONTAINING PROTEIN"/>
    <property type="match status" value="1"/>
</dbReference>
<dbReference type="CDD" id="cd03691">
    <property type="entry name" value="BipA_TypA_II"/>
    <property type="match status" value="1"/>
</dbReference>
<feature type="binding site" evidence="3">
    <location>
        <begin position="16"/>
        <end position="21"/>
    </location>
    <ligand>
        <name>GTP</name>
        <dbReference type="ChEBI" id="CHEBI:37565"/>
    </ligand>
</feature>
<keyword evidence="3" id="KW-0963">Cytoplasm</keyword>
<dbReference type="CDD" id="cd16263">
    <property type="entry name" value="BipA_III"/>
    <property type="match status" value="1"/>
</dbReference>
<dbReference type="InterPro" id="IPR047043">
    <property type="entry name" value="BipA_III"/>
</dbReference>
<reference evidence="5 6" key="1">
    <citation type="submission" date="2020-10" db="EMBL/GenBank/DDBJ databases">
        <title>ChiBAC.</title>
        <authorList>
            <person name="Zenner C."/>
            <person name="Hitch T.C.A."/>
            <person name="Clavel T."/>
        </authorList>
    </citation>
    <scope>NUCLEOTIDE SEQUENCE [LARGE SCALE GENOMIC DNA]</scope>
    <source>
        <strain evidence="5 6">DSM 108706</strain>
    </source>
</reference>
<dbReference type="SUPFAM" id="SSF52540">
    <property type="entry name" value="P-loop containing nucleoside triphosphate hydrolases"/>
    <property type="match status" value="1"/>
</dbReference>
<accession>A0ABR9QVX0</accession>
<dbReference type="RefSeq" id="WP_226384700.1">
    <property type="nucleotide sequence ID" value="NZ_JADCKA010000002.1"/>
</dbReference>
<dbReference type="InterPro" id="IPR035651">
    <property type="entry name" value="BipA_V"/>
</dbReference>
<protein>
    <recommendedName>
        <fullName evidence="3">Large ribosomal subunit assembly factor BipA</fullName>
        <ecNumber evidence="3">3.6.5.-</ecNumber>
    </recommendedName>
    <alternativeName>
        <fullName evidence="3">GTP-binding protein BipA</fullName>
    </alternativeName>
</protein>
<dbReference type="CDD" id="cd01891">
    <property type="entry name" value="TypA_BipA"/>
    <property type="match status" value="1"/>
</dbReference>
<keyword evidence="1 3" id="KW-0547">Nucleotide-binding</keyword>
<dbReference type="Pfam" id="PF21018">
    <property type="entry name" value="BipA_C"/>
    <property type="match status" value="1"/>
</dbReference>
<evidence type="ECO:0000313" key="6">
    <source>
        <dbReference type="Proteomes" id="UP001516588"/>
    </source>
</evidence>
<sequence>MSRQKIINIAVIAHVDAGKSTLVDAFLNQSGVFRDNEEVVECVMDSDDIERERGITIYSKNCSVMHDDVKINIVDTPGHADFSSEVERIIKTVDTVILLVDSSEGPMPQTRFVLQKSLEQGLNPILLINKIDKKDARIDEVVDEVYELFMDLEANDKQLDFPILYGIARQGIVVYDPEDVKDVKVEENGHKINKNTGGEDGRNIKPLFDTIIKHCEPYPDLRDEPLQLQISSLAYDDYIGRLGIGRITQGTLKEGQTVGVARGNDSLTQKKINQVFVYRGLKRMPVKEAECGDIVVISGISDISIGETVTDMNNPQPMDMIHIEEPTLSMNFMVNNSPFAGRVGKYVTTRNIKERLEKELEVNVGLKVEETDSTDSFKVSGRGELHLSILIENMRREGYELAVSKPEVIMKKGPNGEKLEPVEEVIISVPDEYSGSVISKLNVRKGMMTQMTSENGYTHLEYMVPTRGLLGYRSEFINDTRGEGTMVRHFSDFEPYKGEIPQRTNGVGIAQEQGVATPYALANISERVKLFIEPGTEVYEGMIIGMNSRSDDMVVNPCKAKKATNMRAAGNDEAVKLAPPTVFTLEEALEFINSDELVEVVPDDIRLRKKYLKELDRRRNRNNG</sequence>
<evidence type="ECO:0000256" key="2">
    <source>
        <dbReference type="ARBA" id="ARBA00023134"/>
    </source>
</evidence>
<dbReference type="NCBIfam" id="TIGR01394">
    <property type="entry name" value="TypA_BipA"/>
    <property type="match status" value="1"/>
</dbReference>
<dbReference type="InterPro" id="IPR042116">
    <property type="entry name" value="TypA/BipA_C"/>
</dbReference>
<dbReference type="Gene3D" id="3.30.70.240">
    <property type="match status" value="1"/>
</dbReference>
<feature type="binding site" evidence="3">
    <location>
        <begin position="129"/>
        <end position="132"/>
    </location>
    <ligand>
        <name>GTP</name>
        <dbReference type="ChEBI" id="CHEBI:37565"/>
    </ligand>
</feature>
<dbReference type="HAMAP" id="MF_00849">
    <property type="entry name" value="BipA"/>
    <property type="match status" value="1"/>
</dbReference>
<evidence type="ECO:0000256" key="1">
    <source>
        <dbReference type="ARBA" id="ARBA00022741"/>
    </source>
</evidence>
<evidence type="ECO:0000259" key="4">
    <source>
        <dbReference type="PROSITE" id="PS51722"/>
    </source>
</evidence>
<dbReference type="PROSITE" id="PS00301">
    <property type="entry name" value="G_TR_1"/>
    <property type="match status" value="1"/>
</dbReference>
<dbReference type="InterPro" id="IPR047042">
    <property type="entry name" value="BipA_II"/>
</dbReference>
<dbReference type="EC" id="3.6.5.-" evidence="3"/>
<dbReference type="CDD" id="cd03710">
    <property type="entry name" value="BipA_TypA_C"/>
    <property type="match status" value="1"/>
</dbReference>
<dbReference type="InterPro" id="IPR005225">
    <property type="entry name" value="Small_GTP-bd"/>
</dbReference>
<evidence type="ECO:0000313" key="5">
    <source>
        <dbReference type="EMBL" id="MBE5035031.1"/>
    </source>
</evidence>
<comment type="similarity">
    <text evidence="3">Belongs to the TRAFAC class translation factor GTPase superfamily. Classic translation factor GTPase family. BipA subfamily.</text>
</comment>
<dbReference type="EMBL" id="JADCKA010000002">
    <property type="protein sequence ID" value="MBE5035031.1"/>
    <property type="molecule type" value="Genomic_DNA"/>
</dbReference>
<dbReference type="SMART" id="SM00838">
    <property type="entry name" value="EFG_C"/>
    <property type="match status" value="1"/>
</dbReference>
<comment type="catalytic activity">
    <reaction evidence="3">
        <text>GTP + H2O = GDP + phosphate + H(+)</text>
        <dbReference type="Rhea" id="RHEA:19669"/>
        <dbReference type="ChEBI" id="CHEBI:15377"/>
        <dbReference type="ChEBI" id="CHEBI:15378"/>
        <dbReference type="ChEBI" id="CHEBI:37565"/>
        <dbReference type="ChEBI" id="CHEBI:43474"/>
        <dbReference type="ChEBI" id="CHEBI:58189"/>
    </reaction>
</comment>
<dbReference type="InterPro" id="IPR048876">
    <property type="entry name" value="BipA_C"/>
</dbReference>
<keyword evidence="6" id="KW-1185">Reference proteome</keyword>
<dbReference type="InterPro" id="IPR027417">
    <property type="entry name" value="P-loop_NTPase"/>
</dbReference>
<dbReference type="InterPro" id="IPR009000">
    <property type="entry name" value="Transl_B-barrel_sf"/>
</dbReference>
<dbReference type="InterPro" id="IPR047041">
    <property type="entry name" value="BipA_GTP-bd_dom"/>
</dbReference>
<dbReference type="Gene3D" id="3.40.50.300">
    <property type="entry name" value="P-loop containing nucleotide triphosphate hydrolases"/>
    <property type="match status" value="1"/>
</dbReference>
<dbReference type="InterPro" id="IPR006298">
    <property type="entry name" value="BipA"/>
</dbReference>
<dbReference type="NCBIfam" id="TIGR00231">
    <property type="entry name" value="small_GTP"/>
    <property type="match status" value="1"/>
</dbReference>
<keyword evidence="2 3" id="KW-0342">GTP-binding</keyword>
<comment type="subcellular location">
    <subcellularLocation>
        <location evidence="3">Cytoplasm</location>
    </subcellularLocation>
    <text evidence="3">Binds to ribosomes.</text>
</comment>
<keyword evidence="3" id="KW-0690">Ribosome biogenesis</keyword>
<proteinExistence type="inferred from homology"/>
<evidence type="ECO:0000256" key="3">
    <source>
        <dbReference type="HAMAP-Rule" id="MF_00849"/>
    </source>
</evidence>
<comment type="caution">
    <text evidence="5">The sequence shown here is derived from an EMBL/GenBank/DDBJ whole genome shotgun (WGS) entry which is preliminary data.</text>
</comment>
<dbReference type="InterPro" id="IPR000640">
    <property type="entry name" value="EFG_V-like"/>
</dbReference>
<feature type="domain" description="Tr-type G" evidence="4">
    <location>
        <begin position="4"/>
        <end position="218"/>
    </location>
</feature>
<comment type="function">
    <text evidence="3">A 50S ribosomal subunit assembly protein with GTPase activity, required for 50S subunit assembly at low temperatures, may also play a role in translation. Binds GTP and analogs. Binds the 70S ribosome between the 30S and 50S subunits, in a similar position as ribosome-bound EF-G; it contacts a number of ribosomal proteins, both rRNAs and the A-site tRNA.</text>
</comment>